<organism evidence="1 2">
    <name type="scientific">Brochothrix thermosphacta</name>
    <name type="common">Microbacterium thermosphactum</name>
    <dbReference type="NCBI Taxonomy" id="2756"/>
    <lineage>
        <taxon>Bacteria</taxon>
        <taxon>Bacillati</taxon>
        <taxon>Bacillota</taxon>
        <taxon>Bacilli</taxon>
        <taxon>Bacillales</taxon>
        <taxon>Listeriaceae</taxon>
        <taxon>Brochothrix</taxon>
    </lineage>
</organism>
<dbReference type="STRING" id="2756.BFR44_03980"/>
<dbReference type="OrthoDB" id="9781848at2"/>
<evidence type="ECO:0000313" key="2">
    <source>
        <dbReference type="Proteomes" id="UP000243591"/>
    </source>
</evidence>
<keyword evidence="2" id="KW-1185">Reference proteome</keyword>
<dbReference type="RefSeq" id="WP_069125529.1">
    <property type="nucleotide sequence ID" value="NZ_CP023483.1"/>
</dbReference>
<evidence type="ECO:0008006" key="3">
    <source>
        <dbReference type="Google" id="ProtNLM"/>
    </source>
</evidence>
<gene>
    <name evidence="1" type="ORF">CNY62_12095</name>
</gene>
<dbReference type="InterPro" id="IPR027417">
    <property type="entry name" value="P-loop_NTPase"/>
</dbReference>
<dbReference type="NCBIfam" id="NF005255">
    <property type="entry name" value="PRK06762.2-2"/>
    <property type="match status" value="1"/>
</dbReference>
<evidence type="ECO:0000313" key="1">
    <source>
        <dbReference type="EMBL" id="ATF27042.1"/>
    </source>
</evidence>
<accession>A0A1D2L267</accession>
<sequence>MSKLIILRGNSGSGKTTVANRLQEQLGENTLVVSQDIVRRTMLKTHDRENNLSINLISHIAKYGKANCDICIVEGILVKEYYGEMLITLMADFDKAYVYYFDLPFEETLVRHQQRRQSAEFDGNKMKSWWVDSDYLGTINEKLLTTEMTETHLVSFILSDIADD</sequence>
<protein>
    <recommendedName>
        <fullName evidence="3">Uridine kinase</fullName>
    </recommendedName>
</protein>
<dbReference type="EMBL" id="CP023483">
    <property type="protein sequence ID" value="ATF27042.1"/>
    <property type="molecule type" value="Genomic_DNA"/>
</dbReference>
<dbReference type="Gene3D" id="3.40.50.300">
    <property type="entry name" value="P-loop containing nucleotide triphosphate hydrolases"/>
    <property type="match status" value="1"/>
</dbReference>
<dbReference type="Proteomes" id="UP000243591">
    <property type="component" value="Chromosome"/>
</dbReference>
<reference evidence="1 2" key="1">
    <citation type="submission" date="2017-09" db="EMBL/GenBank/DDBJ databases">
        <title>Complete Genome Sequences of Two Strains of the Meat Spoilage Bacterium Brochothrix thermosphacta Isolated from Ground Chicken.</title>
        <authorList>
            <person name="Paoli G.C."/>
            <person name="Wijey C."/>
            <person name="Chen C.-Y."/>
            <person name="Nguyen L."/>
            <person name="Yan X."/>
            <person name="Irwin P.L."/>
        </authorList>
    </citation>
    <scope>NUCLEOTIDE SEQUENCE [LARGE SCALE GENOMIC DNA]</scope>
    <source>
        <strain evidence="1 2">BI</strain>
    </source>
</reference>
<dbReference type="SUPFAM" id="SSF52540">
    <property type="entry name" value="P-loop containing nucleoside triphosphate hydrolases"/>
    <property type="match status" value="1"/>
</dbReference>
<dbReference type="Pfam" id="PF13671">
    <property type="entry name" value="AAA_33"/>
    <property type="match status" value="1"/>
</dbReference>
<dbReference type="KEGG" id="bths:CNY62_12095"/>
<name>A0A1D2L267_BROTH</name>
<dbReference type="AlphaFoldDB" id="A0A1D2L267"/>
<proteinExistence type="predicted"/>
<dbReference type="NCBIfam" id="NF005253">
    <property type="entry name" value="PRK06762.1-4"/>
    <property type="match status" value="1"/>
</dbReference>